<evidence type="ECO:0000313" key="4">
    <source>
        <dbReference type="EMBL" id="WOG99120.1"/>
    </source>
</evidence>
<evidence type="ECO:0000256" key="3">
    <source>
        <dbReference type="SAM" id="SignalP"/>
    </source>
</evidence>
<organism evidence="4 5">
    <name type="scientific">Daucus carota subsp. sativus</name>
    <name type="common">Carrot</name>
    <dbReference type="NCBI Taxonomy" id="79200"/>
    <lineage>
        <taxon>Eukaryota</taxon>
        <taxon>Viridiplantae</taxon>
        <taxon>Streptophyta</taxon>
        <taxon>Embryophyta</taxon>
        <taxon>Tracheophyta</taxon>
        <taxon>Spermatophyta</taxon>
        <taxon>Magnoliopsida</taxon>
        <taxon>eudicotyledons</taxon>
        <taxon>Gunneridae</taxon>
        <taxon>Pentapetalae</taxon>
        <taxon>asterids</taxon>
        <taxon>campanulids</taxon>
        <taxon>Apiales</taxon>
        <taxon>Apiaceae</taxon>
        <taxon>Apioideae</taxon>
        <taxon>Scandiceae</taxon>
        <taxon>Daucinae</taxon>
        <taxon>Daucus</taxon>
        <taxon>Daucus sect. Daucus</taxon>
    </lineage>
</organism>
<keyword evidence="5" id="KW-1185">Reference proteome</keyword>
<keyword evidence="2" id="KW-0812">Transmembrane</keyword>
<gene>
    <name evidence="4" type="ORF">DCAR_0518468</name>
</gene>
<reference evidence="4" key="2">
    <citation type="submission" date="2022-03" db="EMBL/GenBank/DDBJ databases">
        <title>Draft title - Genomic analysis of global carrot germplasm unveils the trajectory of domestication and the origin of high carotenoid orange carrot.</title>
        <authorList>
            <person name="Iorizzo M."/>
            <person name="Ellison S."/>
            <person name="Senalik D."/>
            <person name="Macko-Podgorni A."/>
            <person name="Grzebelus D."/>
            <person name="Bostan H."/>
            <person name="Rolling W."/>
            <person name="Curaba J."/>
            <person name="Simon P."/>
        </authorList>
    </citation>
    <scope>NUCLEOTIDE SEQUENCE</scope>
    <source>
        <tissue evidence="4">Leaf</tissue>
    </source>
</reference>
<feature type="transmembrane region" description="Helical" evidence="2">
    <location>
        <begin position="89"/>
        <end position="110"/>
    </location>
</feature>
<evidence type="ECO:0000256" key="2">
    <source>
        <dbReference type="SAM" id="Phobius"/>
    </source>
</evidence>
<proteinExistence type="predicted"/>
<reference evidence="4" key="1">
    <citation type="journal article" date="2016" name="Nat. Genet.">
        <title>A high-quality carrot genome assembly provides new insights into carotenoid accumulation and asterid genome evolution.</title>
        <authorList>
            <person name="Iorizzo M."/>
            <person name="Ellison S."/>
            <person name="Senalik D."/>
            <person name="Zeng P."/>
            <person name="Satapoomin P."/>
            <person name="Huang J."/>
            <person name="Bowman M."/>
            <person name="Iovene M."/>
            <person name="Sanseverino W."/>
            <person name="Cavagnaro P."/>
            <person name="Yildiz M."/>
            <person name="Macko-Podgorni A."/>
            <person name="Moranska E."/>
            <person name="Grzebelus E."/>
            <person name="Grzebelus D."/>
            <person name="Ashrafi H."/>
            <person name="Zheng Z."/>
            <person name="Cheng S."/>
            <person name="Spooner D."/>
            <person name="Van Deynze A."/>
            <person name="Simon P."/>
        </authorList>
    </citation>
    <scope>NUCLEOTIDE SEQUENCE</scope>
    <source>
        <tissue evidence="4">Leaf</tissue>
    </source>
</reference>
<accession>A0AAF1B0F2</accession>
<dbReference type="EMBL" id="CP093347">
    <property type="protein sequence ID" value="WOG99120.1"/>
    <property type="molecule type" value="Genomic_DNA"/>
</dbReference>
<sequence>MDSPMLTSLSLALALVLLYFTPLVQPLPVPALLLPPAPCPSRDDTPPITRPPPKNKKHIVPLPQPRVNADQDHQIPPPSRDEHNMGKKIGLLFMGIAAVLQVCVAAFLVLKSRKLFKNQNND</sequence>
<keyword evidence="3" id="KW-0732">Signal</keyword>
<evidence type="ECO:0000313" key="5">
    <source>
        <dbReference type="Proteomes" id="UP000077755"/>
    </source>
</evidence>
<dbReference type="PANTHER" id="PTHR36721:SF1">
    <property type="entry name" value="OS04G0446401 PROTEIN"/>
    <property type="match status" value="1"/>
</dbReference>
<name>A0AAF1B0F2_DAUCS</name>
<feature type="signal peptide" evidence="3">
    <location>
        <begin position="1"/>
        <end position="26"/>
    </location>
</feature>
<feature type="region of interest" description="Disordered" evidence="1">
    <location>
        <begin position="35"/>
        <end position="82"/>
    </location>
</feature>
<evidence type="ECO:0000256" key="1">
    <source>
        <dbReference type="SAM" id="MobiDB-lite"/>
    </source>
</evidence>
<feature type="compositionally biased region" description="Basic and acidic residues" evidence="1">
    <location>
        <begin position="69"/>
        <end position="82"/>
    </location>
</feature>
<dbReference type="Proteomes" id="UP000077755">
    <property type="component" value="Chromosome 5"/>
</dbReference>
<dbReference type="AlphaFoldDB" id="A0AAF1B0F2"/>
<protein>
    <submittedName>
        <fullName evidence="4">Uncharacterized protein</fullName>
    </submittedName>
</protein>
<feature type="chain" id="PRO_5042008472" evidence="3">
    <location>
        <begin position="27"/>
        <end position="122"/>
    </location>
</feature>
<dbReference type="PANTHER" id="PTHR36721">
    <property type="entry name" value="PROLINE-RICH FAMILY PROTEIN"/>
    <property type="match status" value="1"/>
</dbReference>
<keyword evidence="2" id="KW-1133">Transmembrane helix</keyword>
<keyword evidence="2" id="KW-0472">Membrane</keyword>